<name>A0AAN9C4A0_9CAEN</name>
<evidence type="ECO:0000259" key="3">
    <source>
        <dbReference type="PROSITE" id="PS50245"/>
    </source>
</evidence>
<organism evidence="4 5">
    <name type="scientific">Littorina saxatilis</name>
    <dbReference type="NCBI Taxonomy" id="31220"/>
    <lineage>
        <taxon>Eukaryota</taxon>
        <taxon>Metazoa</taxon>
        <taxon>Spiralia</taxon>
        <taxon>Lophotrochozoa</taxon>
        <taxon>Mollusca</taxon>
        <taxon>Gastropoda</taxon>
        <taxon>Caenogastropoda</taxon>
        <taxon>Littorinimorpha</taxon>
        <taxon>Littorinoidea</taxon>
        <taxon>Littorinidae</taxon>
        <taxon>Littorina</taxon>
    </lineage>
</organism>
<feature type="compositionally biased region" description="Polar residues" evidence="2">
    <location>
        <begin position="483"/>
        <end position="494"/>
    </location>
</feature>
<keyword evidence="1" id="KW-0175">Coiled coil</keyword>
<evidence type="ECO:0000313" key="4">
    <source>
        <dbReference type="EMBL" id="KAK7114160.1"/>
    </source>
</evidence>
<dbReference type="InterPro" id="IPR000938">
    <property type="entry name" value="CAP-Gly_domain"/>
</dbReference>
<dbReference type="AlphaFoldDB" id="A0AAN9C4A0"/>
<feature type="compositionally biased region" description="Basic residues" evidence="2">
    <location>
        <begin position="465"/>
        <end position="476"/>
    </location>
</feature>
<dbReference type="SMART" id="SM01052">
    <property type="entry name" value="CAP_GLY"/>
    <property type="match status" value="1"/>
</dbReference>
<feature type="region of interest" description="Disordered" evidence="2">
    <location>
        <begin position="377"/>
        <end position="416"/>
    </location>
</feature>
<feature type="compositionally biased region" description="Polar residues" evidence="2">
    <location>
        <begin position="568"/>
        <end position="578"/>
    </location>
</feature>
<evidence type="ECO:0000256" key="2">
    <source>
        <dbReference type="SAM" id="MobiDB-lite"/>
    </source>
</evidence>
<feature type="compositionally biased region" description="Polar residues" evidence="2">
    <location>
        <begin position="377"/>
        <end position="387"/>
    </location>
</feature>
<dbReference type="Proteomes" id="UP001374579">
    <property type="component" value="Unassembled WGS sequence"/>
</dbReference>
<feature type="compositionally biased region" description="Basic residues" evidence="2">
    <location>
        <begin position="1"/>
        <end position="10"/>
    </location>
</feature>
<dbReference type="PANTHER" id="PTHR45615">
    <property type="entry name" value="MYOSIN HEAVY CHAIN, NON-MUSCLE"/>
    <property type="match status" value="1"/>
</dbReference>
<accession>A0AAN9C4A0</accession>
<evidence type="ECO:0000313" key="5">
    <source>
        <dbReference type="Proteomes" id="UP001374579"/>
    </source>
</evidence>
<feature type="compositionally biased region" description="Basic and acidic residues" evidence="2">
    <location>
        <begin position="115"/>
        <end position="127"/>
    </location>
</feature>
<dbReference type="Gene3D" id="2.30.30.190">
    <property type="entry name" value="CAP Gly-rich-like domain"/>
    <property type="match status" value="1"/>
</dbReference>
<feature type="region of interest" description="Disordered" evidence="2">
    <location>
        <begin position="455"/>
        <end position="579"/>
    </location>
</feature>
<feature type="compositionally biased region" description="Basic and acidic residues" evidence="2">
    <location>
        <begin position="73"/>
        <end position="102"/>
    </location>
</feature>
<feature type="compositionally biased region" description="Basic and acidic residues" evidence="2">
    <location>
        <begin position="403"/>
        <end position="416"/>
    </location>
</feature>
<sequence>MERGSGRVRTRALWQRAITMSKDGTGGGTGGGGGGGASSGGSGVGGAGSVGASMFKSSRNNSFQLLAASLVEQKNRDKDLKAKTEELEDTKRKLDQEKDSKQKLQKQVQTSQCRLQDEQDKLQKSQDNVEKLRLENKKKTEQIEKMERSISHMEDRIRNLEIRASEVEKAELTLESTRRNLEGSQHECRSKEGEILRLQDKFDKTCQVLDQAKNTIKEMEKKIEDLKHQVRYELMKNENIERGLETIPHLKDDIADRDRKIVQLEKDLDERTALLTSSRKAVRDYKDRIRDMEREEAAGENQKKELELAQQEVSSLKHLIAGKDALVLRKCQALEQAKLVIESLPRTQDEKEKLKKIQQLLTKLASMQNDNHLHANGLQQNGDINTNRGKHPLTPRNRTLQDGGRELSVDTSPFHHRDTDYSLLERCLQENRNHHNTNNTATTPTQTAVVHPVRRSASLNEHHPPRSRQSPRPHSRATRDTHTSCTRPGTSSNVYRPETRATSRFPPSLDYPLGGSNLDDGETWAQMSHAPHHPSNKQQQLKARPYSAAVTSPYPGGELDVHGDSCVDSDSGSEFSTSGKDDVALARMQLTARQKDEVLAAAIAVGDRVSITVAQKPPRYGRKKPKPVIYTGIVKYVGGLDKEQYDARIYCGVRLDEPIGEKDGVYKGKRYMFTPNNHAKFFKIRDVNTILDVKSGQYIPASRLLLKHLKKSQSFHRGRDELINETM</sequence>
<dbReference type="EMBL" id="JBAMIC010000001">
    <property type="protein sequence ID" value="KAK7114160.1"/>
    <property type="molecule type" value="Genomic_DNA"/>
</dbReference>
<comment type="caution">
    <text evidence="4">The sequence shown here is derived from an EMBL/GenBank/DDBJ whole genome shotgun (WGS) entry which is preliminary data.</text>
</comment>
<dbReference type="SUPFAM" id="SSF74924">
    <property type="entry name" value="Cap-Gly domain"/>
    <property type="match status" value="1"/>
</dbReference>
<feature type="region of interest" description="Disordered" evidence="2">
    <location>
        <begin position="70"/>
        <end position="127"/>
    </location>
</feature>
<dbReference type="InterPro" id="IPR036859">
    <property type="entry name" value="CAP-Gly_dom_sf"/>
</dbReference>
<protein>
    <recommendedName>
        <fullName evidence="3">CAP-Gly domain-containing protein</fullName>
    </recommendedName>
</protein>
<dbReference type="Pfam" id="PF01302">
    <property type="entry name" value="CAP_GLY"/>
    <property type="match status" value="1"/>
</dbReference>
<evidence type="ECO:0000256" key="1">
    <source>
        <dbReference type="SAM" id="Coils"/>
    </source>
</evidence>
<feature type="domain" description="CAP-Gly" evidence="3">
    <location>
        <begin position="641"/>
        <end position="700"/>
    </location>
</feature>
<feature type="compositionally biased region" description="Gly residues" evidence="2">
    <location>
        <begin position="24"/>
        <end position="49"/>
    </location>
</feature>
<feature type="compositionally biased region" description="Polar residues" evidence="2">
    <location>
        <begin position="105"/>
        <end position="114"/>
    </location>
</feature>
<reference evidence="4 5" key="1">
    <citation type="submission" date="2024-02" db="EMBL/GenBank/DDBJ databases">
        <title>Chromosome-scale genome assembly of the rough periwinkle Littorina saxatilis.</title>
        <authorList>
            <person name="De Jode A."/>
            <person name="Faria R."/>
            <person name="Formenti G."/>
            <person name="Sims Y."/>
            <person name="Smith T.P."/>
            <person name="Tracey A."/>
            <person name="Wood J.M.D."/>
            <person name="Zagrodzka Z.B."/>
            <person name="Johannesson K."/>
            <person name="Butlin R.K."/>
            <person name="Leder E.H."/>
        </authorList>
    </citation>
    <scope>NUCLEOTIDE SEQUENCE [LARGE SCALE GENOMIC DNA]</scope>
    <source>
        <strain evidence="4">Snail1</strain>
        <tissue evidence="4">Muscle</tissue>
    </source>
</reference>
<dbReference type="PANTHER" id="PTHR45615:SF80">
    <property type="entry name" value="GRIP DOMAIN-CONTAINING PROTEIN"/>
    <property type="match status" value="1"/>
</dbReference>
<keyword evidence="5" id="KW-1185">Reference proteome</keyword>
<feature type="coiled-coil region" evidence="1">
    <location>
        <begin position="275"/>
        <end position="319"/>
    </location>
</feature>
<feature type="region of interest" description="Disordered" evidence="2">
    <location>
        <begin position="1"/>
        <end position="55"/>
    </location>
</feature>
<dbReference type="PROSITE" id="PS50245">
    <property type="entry name" value="CAP_GLY_2"/>
    <property type="match status" value="1"/>
</dbReference>
<proteinExistence type="predicted"/>
<gene>
    <name evidence="4" type="ORF">V1264_000269</name>
</gene>